<dbReference type="SUPFAM" id="SSF82185">
    <property type="entry name" value="Histone H3 K4-specific methyltransferase SET7/9 N-terminal domain"/>
    <property type="match status" value="1"/>
</dbReference>
<dbReference type="Gene3D" id="2.20.110.10">
    <property type="entry name" value="Histone H3 K4-specific methyltransferase SET7/9 N-terminal domain"/>
    <property type="match status" value="1"/>
</dbReference>
<dbReference type="Gene3D" id="1.25.40.10">
    <property type="entry name" value="Tetratricopeptide repeat domain"/>
    <property type="match status" value="1"/>
</dbReference>
<evidence type="ECO:0000313" key="3">
    <source>
        <dbReference type="Proteomes" id="UP000184192"/>
    </source>
</evidence>
<organism evidence="2 3">
    <name type="scientific">Bacteroides stercorirosoris</name>
    <dbReference type="NCBI Taxonomy" id="871324"/>
    <lineage>
        <taxon>Bacteria</taxon>
        <taxon>Pseudomonadati</taxon>
        <taxon>Bacteroidota</taxon>
        <taxon>Bacteroidia</taxon>
        <taxon>Bacteroidales</taxon>
        <taxon>Bacteroidaceae</taxon>
        <taxon>Bacteroides</taxon>
    </lineage>
</organism>
<protein>
    <submittedName>
        <fullName evidence="2">MORN repeat-containing protein</fullName>
    </submittedName>
</protein>
<dbReference type="Pfam" id="PF08238">
    <property type="entry name" value="Sel1"/>
    <property type="match status" value="2"/>
</dbReference>
<proteinExistence type="predicted"/>
<reference evidence="3" key="1">
    <citation type="submission" date="2016-11" db="EMBL/GenBank/DDBJ databases">
        <authorList>
            <person name="Varghese N."/>
            <person name="Submissions S."/>
        </authorList>
    </citation>
    <scope>NUCLEOTIDE SEQUENCE [LARGE SCALE GENOMIC DNA]</scope>
    <source>
        <strain evidence="3">DSM 26884</strain>
    </source>
</reference>
<dbReference type="SMART" id="SM00671">
    <property type="entry name" value="SEL1"/>
    <property type="match status" value="2"/>
</dbReference>
<name>A0A1M6BKA3_9BACE</name>
<dbReference type="InterPro" id="IPR003409">
    <property type="entry name" value="MORN"/>
</dbReference>
<evidence type="ECO:0000256" key="1">
    <source>
        <dbReference type="ARBA" id="ARBA00022737"/>
    </source>
</evidence>
<dbReference type="Proteomes" id="UP000184192">
    <property type="component" value="Unassembled WGS sequence"/>
</dbReference>
<dbReference type="PANTHER" id="PTHR23084">
    <property type="entry name" value="PHOSPHATIDYLINOSITOL-4-PHOSPHATE 5-KINASE RELATED"/>
    <property type="match status" value="1"/>
</dbReference>
<dbReference type="AlphaFoldDB" id="A0A1M6BKA3"/>
<dbReference type="SMART" id="SM00698">
    <property type="entry name" value="MORN"/>
    <property type="match status" value="2"/>
</dbReference>
<evidence type="ECO:0000313" key="2">
    <source>
        <dbReference type="EMBL" id="SHI49097.1"/>
    </source>
</evidence>
<keyword evidence="1" id="KW-0677">Repeat</keyword>
<dbReference type="EMBL" id="FQZN01000003">
    <property type="protein sequence ID" value="SHI49097.1"/>
    <property type="molecule type" value="Genomic_DNA"/>
</dbReference>
<dbReference type="SUPFAM" id="SSF81901">
    <property type="entry name" value="HCP-like"/>
    <property type="match status" value="1"/>
</dbReference>
<dbReference type="InterPro" id="IPR006597">
    <property type="entry name" value="Sel1-like"/>
</dbReference>
<dbReference type="PANTHER" id="PTHR23084:SF263">
    <property type="entry name" value="MORN REPEAT-CONTAINING PROTEIN 1"/>
    <property type="match status" value="1"/>
</dbReference>
<keyword evidence="3" id="KW-1185">Reference proteome</keyword>
<gene>
    <name evidence="2" type="ORF">SAMN05444350_10329</name>
</gene>
<dbReference type="Pfam" id="PF02493">
    <property type="entry name" value="MORN"/>
    <property type="match status" value="3"/>
</dbReference>
<dbReference type="InterPro" id="IPR011990">
    <property type="entry name" value="TPR-like_helical_dom_sf"/>
</dbReference>
<accession>A0A1M6BKA3</accession>
<sequence>MSILSITLSLIGTNAQELTIEECKLAAEKGIFLAQADLGFLYFTGHSQVLGTIPQDYVKSMHYLQLAALNSAARGKETSKLKVLCMAYLAQLYEWGHEHDKRLKTDHDEAFFWAYAALSNELSSDCGEELYKNIIEIAVKGMCEYAQIDRRFVSEFMYLKETAIVKDFAIQYFLDKIYSHAVRWNEHSANSLNFKSRRNKDGSYKYIGELHDGKPNGIGILFLKNAIYCGDFINGKFHGNGYLEYKESGSIKVGEWRNDKLHDGVYYEGGKRVEPSAIYKDGKDLWPRPTSLNIGKTDKRGNVIPNPENMNLSVRWASGLVGSNKSNPTGDLYRWGSTNPNHKFQSSSQSAPNYLPRSACLAIYGGAGRHSDISGTGYDAPFCLWSNSWRMPTLKEMKELISECKIDIEKDGTLKIMRTDDISDGFLCVKVPCGTNGYGIWTGSIDPWDSEKAYVLIIDVRSGKLNIETKDRECDFAILPVTEVPFYNSELYQLP</sequence>